<comment type="catalytic activity">
    <reaction evidence="12">
        <text>L-histidyl-L-alpha-amino acid(out) = L-histidyl-L-alpha-amino acid(in)</text>
        <dbReference type="Rhea" id="RHEA:79379"/>
        <dbReference type="ChEBI" id="CHEBI:229964"/>
    </reaction>
</comment>
<reference evidence="22 23" key="1">
    <citation type="submission" date="2023-11" db="EMBL/GenBank/DDBJ databases">
        <title>Dfirmibasis_genome.</title>
        <authorList>
            <person name="Edelbroek B."/>
            <person name="Kjellin J."/>
            <person name="Jerlstrom-Hultqvist J."/>
            <person name="Soderbom F."/>
        </authorList>
    </citation>
    <scope>NUCLEOTIDE SEQUENCE [LARGE SCALE GENOMIC DNA]</scope>
    <source>
        <strain evidence="22 23">TNS-C-14</strain>
    </source>
</reference>
<dbReference type="PANTHER" id="PTHR23512:SF7">
    <property type="entry name" value="MAJOR FACILITATOR SUPERFAMILY (MFS) PROFILE DOMAIN-CONTAINING PROTEIN"/>
    <property type="match status" value="1"/>
</dbReference>
<comment type="catalytic activity">
    <reaction evidence="9">
        <text>L-arginyl-L-alpha-amino acid(out) = L-arginyl-L-alpha-amino acid(in)</text>
        <dbReference type="Rhea" id="RHEA:79371"/>
        <dbReference type="ChEBI" id="CHEBI:84315"/>
    </reaction>
</comment>
<feature type="transmembrane region" description="Helical" evidence="20">
    <location>
        <begin position="247"/>
        <end position="268"/>
    </location>
</feature>
<comment type="catalytic activity">
    <reaction evidence="13">
        <text>L-alanyl-L-lysine(out) = L-alanyl-L-lysine(in)</text>
        <dbReference type="Rhea" id="RHEA:79415"/>
        <dbReference type="ChEBI" id="CHEBI:192470"/>
    </reaction>
</comment>
<comment type="catalytic activity">
    <reaction evidence="3">
        <text>L-histidyl-glycine(out) = L-histidyl-glycine(in)</text>
        <dbReference type="Rhea" id="RHEA:79395"/>
        <dbReference type="ChEBI" id="CHEBI:229957"/>
    </reaction>
</comment>
<accession>A0AAN7U004</accession>
<evidence type="ECO:0000256" key="17">
    <source>
        <dbReference type="ARBA" id="ARBA00045709"/>
    </source>
</evidence>
<evidence type="ECO:0000256" key="19">
    <source>
        <dbReference type="SAM" id="MobiDB-lite"/>
    </source>
</evidence>
<evidence type="ECO:0000256" key="20">
    <source>
        <dbReference type="SAM" id="Phobius"/>
    </source>
</evidence>
<evidence type="ECO:0000256" key="15">
    <source>
        <dbReference type="ARBA" id="ARBA00044985"/>
    </source>
</evidence>
<evidence type="ECO:0000256" key="4">
    <source>
        <dbReference type="ARBA" id="ARBA00044881"/>
    </source>
</evidence>
<comment type="catalytic activity">
    <reaction evidence="4">
        <text>L-alpha-aminoacyl-L-arginine(out) = L-alpha-aminoacyl-L-arginine(in)</text>
        <dbReference type="Rhea" id="RHEA:79367"/>
        <dbReference type="ChEBI" id="CHEBI:229968"/>
    </reaction>
</comment>
<keyword evidence="20" id="KW-0812">Transmembrane</keyword>
<feature type="transmembrane region" description="Helical" evidence="20">
    <location>
        <begin position="280"/>
        <end position="302"/>
    </location>
</feature>
<evidence type="ECO:0000256" key="14">
    <source>
        <dbReference type="ARBA" id="ARBA00044924"/>
    </source>
</evidence>
<feature type="domain" description="Major facilitator superfamily (MFS) profile" evidence="21">
    <location>
        <begin position="149"/>
        <end position="593"/>
    </location>
</feature>
<evidence type="ECO:0000256" key="11">
    <source>
        <dbReference type="ARBA" id="ARBA00044903"/>
    </source>
</evidence>
<feature type="compositionally biased region" description="Low complexity" evidence="19">
    <location>
        <begin position="1"/>
        <end position="38"/>
    </location>
</feature>
<evidence type="ECO:0000313" key="22">
    <source>
        <dbReference type="EMBL" id="KAK5583104.1"/>
    </source>
</evidence>
<dbReference type="Pfam" id="PF07690">
    <property type="entry name" value="MFS_1"/>
    <property type="match status" value="1"/>
</dbReference>
<feature type="region of interest" description="Disordered" evidence="19">
    <location>
        <begin position="1"/>
        <end position="57"/>
    </location>
</feature>
<dbReference type="InterPro" id="IPR052187">
    <property type="entry name" value="MFSD1"/>
</dbReference>
<sequence>MIYNNSNNNNNNNNINNNYNNDYNNDIAYSSNNNDDSGSGSGSGIGNVNRNGNGGGANESESAILIQSYCRDDIEADSGYIENDEQPIILHIKSENKIETQTTTTIGGEIYNDIDIDGGNSDEQPKLKTNYSLFEKLILFFKSINKHKKRILVGFLAINIGFPLYLAYNTPSSMVKIFDEHYNMDATQYSRLYSVYAIPNIILVFLGGILVDLIGVNKCSIICSSLLTISIIISAISSTPANYELLLFSRILLGVGGETMIVCMASYITKFFEQSNQSLLFGLEGMWLQIGSLLAFSVLPTLYENTSFAFSLWSIAALGIFCTFLNIIFIIFQEKLKFIKEDENIELIPNDNYPIDNEETNNGADQPSTLITKGEEDGMMMMMMDKINESKLIILKENIKQALILVKTMPSRVWILCFVAFFGYSGFFGMDIIFTDMAIEKYGYSDRGAAIIMAFETLFTSFSSPLFGYFVRKLQRNILSMGIGLLMMLIGMILIVSTSSNVNPIAFVILCGMGYIFMSNAIYSSIPLLVDPSSQGTAFGLIGTSYNIGIVIFPYILSSIRISTGSYEISFWLLALSTFIGLIGLLFLKYLDSKNEINHSNRLDRAHYNFINKILKVNQ</sequence>
<organism evidence="22 23">
    <name type="scientific">Dictyostelium firmibasis</name>
    <dbReference type="NCBI Taxonomy" id="79012"/>
    <lineage>
        <taxon>Eukaryota</taxon>
        <taxon>Amoebozoa</taxon>
        <taxon>Evosea</taxon>
        <taxon>Eumycetozoa</taxon>
        <taxon>Dictyostelia</taxon>
        <taxon>Dictyosteliales</taxon>
        <taxon>Dictyosteliaceae</taxon>
        <taxon>Dictyostelium</taxon>
    </lineage>
</organism>
<evidence type="ECO:0000256" key="6">
    <source>
        <dbReference type="ARBA" id="ARBA00044891"/>
    </source>
</evidence>
<dbReference type="PANTHER" id="PTHR23512">
    <property type="entry name" value="MAJOR FACILITATOR SUPERFAMILY DOMAIN-CONTAINING PROTEIN 1"/>
    <property type="match status" value="1"/>
</dbReference>
<dbReference type="Gene3D" id="1.20.1250.20">
    <property type="entry name" value="MFS general substrate transporter like domains"/>
    <property type="match status" value="2"/>
</dbReference>
<protein>
    <recommendedName>
        <fullName evidence="15">Lysosomal dipeptide transporter MFSD1</fullName>
    </recommendedName>
    <alternativeName>
        <fullName evidence="16">Major facilitator superfamily domain-containing protein 1</fullName>
    </alternativeName>
</protein>
<feature type="transmembrane region" description="Helical" evidence="20">
    <location>
        <begin position="221"/>
        <end position="241"/>
    </location>
</feature>
<proteinExistence type="predicted"/>
<comment type="catalytic activity">
    <reaction evidence="11">
        <text>L-arginyl-glycine(out) = L-arginyl-glycine(in)</text>
        <dbReference type="Rhea" id="RHEA:79391"/>
        <dbReference type="ChEBI" id="CHEBI:229955"/>
    </reaction>
</comment>
<comment type="catalytic activity">
    <reaction evidence="5">
        <text>L-alpha-aminoacyl-L-histidine(out) = L-alpha-aminoacyl-L-histidine(in)</text>
        <dbReference type="Rhea" id="RHEA:79375"/>
        <dbReference type="ChEBI" id="CHEBI:229967"/>
    </reaction>
</comment>
<comment type="catalytic activity">
    <reaction evidence="8">
        <text>L-aspartyl-L-lysine(out) = L-aspartyl-L-lysine(in)</text>
        <dbReference type="Rhea" id="RHEA:79411"/>
        <dbReference type="ChEBI" id="CHEBI:229953"/>
    </reaction>
</comment>
<comment type="catalytic activity">
    <reaction evidence="14">
        <text>L-lysyl-glycine(out) = L-lysyl-glycine(in)</text>
        <dbReference type="Rhea" id="RHEA:79407"/>
        <dbReference type="ChEBI" id="CHEBI:191202"/>
    </reaction>
</comment>
<comment type="catalytic activity">
    <reaction evidence="6">
        <text>L-lysyl-L-alpha-amino acid(out) = L-lysyl-L-alpha-amino acid(in)</text>
        <dbReference type="Rhea" id="RHEA:79387"/>
        <dbReference type="ChEBI" id="CHEBI:229965"/>
    </reaction>
</comment>
<feature type="transmembrane region" description="Helical" evidence="20">
    <location>
        <begin position="538"/>
        <end position="557"/>
    </location>
</feature>
<feature type="transmembrane region" description="Helical" evidence="20">
    <location>
        <begin position="151"/>
        <end position="168"/>
    </location>
</feature>
<evidence type="ECO:0000256" key="2">
    <source>
        <dbReference type="ARBA" id="ARBA00044876"/>
    </source>
</evidence>
<dbReference type="PROSITE" id="PS50850">
    <property type="entry name" value="MFS"/>
    <property type="match status" value="1"/>
</dbReference>
<comment type="function">
    <text evidence="17">Lysosomal dipeptide uniporter that selectively exports lysine, arginine or histidine-containing dipeptides with a net positive charge from the lysosome lumen into the cytosol. Could play a role in a specific type of protein O-glycosylation indirectly regulating macrophages migration and tissue invasion. Also essential for liver homeostasis.</text>
</comment>
<feature type="transmembrane region" description="Helical" evidence="20">
    <location>
        <begin position="308"/>
        <end position="332"/>
    </location>
</feature>
<evidence type="ECO:0000256" key="1">
    <source>
        <dbReference type="ARBA" id="ARBA00004141"/>
    </source>
</evidence>
<keyword evidence="23" id="KW-1185">Reference proteome</keyword>
<dbReference type="InterPro" id="IPR020846">
    <property type="entry name" value="MFS_dom"/>
</dbReference>
<comment type="catalytic activity">
    <reaction evidence="10">
        <text>L-lysyl-L-lysine(out) = L-lysyl-L-lysine(in)</text>
        <dbReference type="Rhea" id="RHEA:79403"/>
        <dbReference type="ChEBI" id="CHEBI:229956"/>
    </reaction>
</comment>
<feature type="transmembrane region" description="Helical" evidence="20">
    <location>
        <begin position="505"/>
        <end position="526"/>
    </location>
</feature>
<gene>
    <name evidence="22" type="ORF">RB653_004694</name>
</gene>
<dbReference type="GO" id="GO:0016020">
    <property type="term" value="C:membrane"/>
    <property type="evidence" value="ECO:0007669"/>
    <property type="project" value="UniProtKB-SubCell"/>
</dbReference>
<feature type="transmembrane region" description="Helical" evidence="20">
    <location>
        <begin position="449"/>
        <end position="471"/>
    </location>
</feature>
<evidence type="ECO:0000256" key="8">
    <source>
        <dbReference type="ARBA" id="ARBA00044898"/>
    </source>
</evidence>
<keyword evidence="20" id="KW-0472">Membrane</keyword>
<evidence type="ECO:0000256" key="13">
    <source>
        <dbReference type="ARBA" id="ARBA00044919"/>
    </source>
</evidence>
<feature type="transmembrane region" description="Helical" evidence="20">
    <location>
        <begin position="413"/>
        <end position="434"/>
    </location>
</feature>
<comment type="subcellular location">
    <subcellularLocation>
        <location evidence="1">Membrane</location>
        <topology evidence="1">Multi-pass membrane protein</topology>
    </subcellularLocation>
</comment>
<comment type="subunit">
    <text evidence="18">Homodimer. Interacts with lysosomal protein GLMP (via lumenal domain); the interaction starts while both proteins are still in the endoplasmic reticulum and is required for stabilization of MFSD1 in lysosomes but has no direct effect on its targeting to lysosomes or transporter activity.</text>
</comment>
<dbReference type="InterPro" id="IPR011701">
    <property type="entry name" value="MFS"/>
</dbReference>
<name>A0AAN7U004_9MYCE</name>
<keyword evidence="20" id="KW-1133">Transmembrane helix</keyword>
<comment type="catalytic activity">
    <reaction evidence="2">
        <text>L-lysyl-L-alanine(out) = L-lysyl-L-alanine(in)</text>
        <dbReference type="Rhea" id="RHEA:79399"/>
        <dbReference type="ChEBI" id="CHEBI:229954"/>
    </reaction>
</comment>
<dbReference type="GO" id="GO:0022857">
    <property type="term" value="F:transmembrane transporter activity"/>
    <property type="evidence" value="ECO:0007669"/>
    <property type="project" value="InterPro"/>
</dbReference>
<evidence type="ECO:0000313" key="23">
    <source>
        <dbReference type="Proteomes" id="UP001344447"/>
    </source>
</evidence>
<evidence type="ECO:0000256" key="10">
    <source>
        <dbReference type="ARBA" id="ARBA00044900"/>
    </source>
</evidence>
<dbReference type="EMBL" id="JAVFKY010000001">
    <property type="protein sequence ID" value="KAK5583104.1"/>
    <property type="molecule type" value="Genomic_DNA"/>
</dbReference>
<feature type="transmembrane region" description="Helical" evidence="20">
    <location>
        <begin position="569"/>
        <end position="588"/>
    </location>
</feature>
<dbReference type="InterPro" id="IPR036259">
    <property type="entry name" value="MFS_trans_sf"/>
</dbReference>
<evidence type="ECO:0000256" key="16">
    <source>
        <dbReference type="ARBA" id="ARBA00045018"/>
    </source>
</evidence>
<evidence type="ECO:0000256" key="18">
    <source>
        <dbReference type="ARBA" id="ARBA00046376"/>
    </source>
</evidence>
<comment type="catalytic activity">
    <reaction evidence="7">
        <text>L-alpha-aminoacyl-L-lysine(out) = L-alpha-aminoacyl-L-lysine(in)</text>
        <dbReference type="Rhea" id="RHEA:79383"/>
        <dbReference type="ChEBI" id="CHEBI:229966"/>
    </reaction>
</comment>
<evidence type="ECO:0000256" key="9">
    <source>
        <dbReference type="ARBA" id="ARBA00044899"/>
    </source>
</evidence>
<evidence type="ECO:0000256" key="12">
    <source>
        <dbReference type="ARBA" id="ARBA00044912"/>
    </source>
</evidence>
<evidence type="ECO:0000256" key="5">
    <source>
        <dbReference type="ARBA" id="ARBA00044884"/>
    </source>
</evidence>
<evidence type="ECO:0000256" key="3">
    <source>
        <dbReference type="ARBA" id="ARBA00044878"/>
    </source>
</evidence>
<dbReference type="SUPFAM" id="SSF103473">
    <property type="entry name" value="MFS general substrate transporter"/>
    <property type="match status" value="1"/>
</dbReference>
<dbReference type="Proteomes" id="UP001344447">
    <property type="component" value="Unassembled WGS sequence"/>
</dbReference>
<dbReference type="AlphaFoldDB" id="A0AAN7U004"/>
<evidence type="ECO:0000259" key="21">
    <source>
        <dbReference type="PROSITE" id="PS50850"/>
    </source>
</evidence>
<evidence type="ECO:0000256" key="7">
    <source>
        <dbReference type="ARBA" id="ARBA00044893"/>
    </source>
</evidence>
<feature type="transmembrane region" description="Helical" evidence="20">
    <location>
        <begin position="193"/>
        <end position="214"/>
    </location>
</feature>
<feature type="transmembrane region" description="Helical" evidence="20">
    <location>
        <begin position="478"/>
        <end position="499"/>
    </location>
</feature>
<comment type="caution">
    <text evidence="22">The sequence shown here is derived from an EMBL/GenBank/DDBJ whole genome shotgun (WGS) entry which is preliminary data.</text>
</comment>